<keyword evidence="4 7" id="KW-0813">Transport</keyword>
<dbReference type="Gene3D" id="1.20.58.220">
    <property type="entry name" value="Phosphate transport system protein phou homolog 2, domain 2"/>
    <property type="match status" value="1"/>
</dbReference>
<dbReference type="PIRSF" id="PIRSF003107">
    <property type="entry name" value="PhoU"/>
    <property type="match status" value="1"/>
</dbReference>
<evidence type="ECO:0000313" key="10">
    <source>
        <dbReference type="Proteomes" id="UP000824056"/>
    </source>
</evidence>
<reference evidence="9" key="1">
    <citation type="journal article" date="2021" name="PeerJ">
        <title>Extensive microbial diversity within the chicken gut microbiome revealed by metagenomics and culture.</title>
        <authorList>
            <person name="Gilroy R."/>
            <person name="Ravi A."/>
            <person name="Getino M."/>
            <person name="Pursley I."/>
            <person name="Horton D.L."/>
            <person name="Alikhan N.F."/>
            <person name="Baker D."/>
            <person name="Gharbi K."/>
            <person name="Hall N."/>
            <person name="Watson M."/>
            <person name="Adriaenssens E.M."/>
            <person name="Foster-Nyarko E."/>
            <person name="Jarju S."/>
            <person name="Secka A."/>
            <person name="Antonio M."/>
            <person name="Oren A."/>
            <person name="Chaudhuri R.R."/>
            <person name="La Ragione R."/>
            <person name="Hildebrand F."/>
            <person name="Pallen M.J."/>
        </authorList>
    </citation>
    <scope>NUCLEOTIDE SEQUENCE</scope>
    <source>
        <strain evidence="9">1068</strain>
    </source>
</reference>
<dbReference type="AlphaFoldDB" id="A0A9D2JSI2"/>
<dbReference type="InterPro" id="IPR028366">
    <property type="entry name" value="PhoU"/>
</dbReference>
<dbReference type="GO" id="GO:0030643">
    <property type="term" value="P:intracellular phosphate ion homeostasis"/>
    <property type="evidence" value="ECO:0007669"/>
    <property type="project" value="InterPro"/>
</dbReference>
<dbReference type="SUPFAM" id="SSF109755">
    <property type="entry name" value="PhoU-like"/>
    <property type="match status" value="1"/>
</dbReference>
<dbReference type="GO" id="GO:0006817">
    <property type="term" value="P:phosphate ion transport"/>
    <property type="evidence" value="ECO:0007669"/>
    <property type="project" value="UniProtKB-KW"/>
</dbReference>
<keyword evidence="5 7" id="KW-0963">Cytoplasm</keyword>
<dbReference type="FunFam" id="1.20.58.220:FF:000004">
    <property type="entry name" value="Phosphate-specific transport system accessory protein PhoU"/>
    <property type="match status" value="1"/>
</dbReference>
<evidence type="ECO:0000256" key="5">
    <source>
        <dbReference type="ARBA" id="ARBA00022490"/>
    </source>
</evidence>
<dbReference type="GO" id="GO:0045936">
    <property type="term" value="P:negative regulation of phosphate metabolic process"/>
    <property type="evidence" value="ECO:0007669"/>
    <property type="project" value="InterPro"/>
</dbReference>
<accession>A0A9D2JSI2</accession>
<evidence type="ECO:0000256" key="7">
    <source>
        <dbReference type="PIRNR" id="PIRNR003107"/>
    </source>
</evidence>
<evidence type="ECO:0000256" key="6">
    <source>
        <dbReference type="ARBA" id="ARBA00022592"/>
    </source>
</evidence>
<dbReference type="Proteomes" id="UP000824056">
    <property type="component" value="Unassembled WGS sequence"/>
</dbReference>
<evidence type="ECO:0000259" key="8">
    <source>
        <dbReference type="Pfam" id="PF01895"/>
    </source>
</evidence>
<protein>
    <recommendedName>
        <fullName evidence="7">Phosphate-specific transport system accessory protein PhoU</fullName>
    </recommendedName>
</protein>
<name>A0A9D2JSI2_9FIRM</name>
<dbReference type="PANTHER" id="PTHR42930">
    <property type="entry name" value="PHOSPHATE-SPECIFIC TRANSPORT SYSTEM ACCESSORY PROTEIN PHOU"/>
    <property type="match status" value="1"/>
</dbReference>
<comment type="subunit">
    <text evidence="3 7">Homodimer.</text>
</comment>
<dbReference type="EMBL" id="DXBG01000101">
    <property type="protein sequence ID" value="HIZ65093.1"/>
    <property type="molecule type" value="Genomic_DNA"/>
</dbReference>
<comment type="subcellular location">
    <subcellularLocation>
        <location evidence="1 7">Cytoplasm</location>
    </subcellularLocation>
</comment>
<dbReference type="Pfam" id="PF01895">
    <property type="entry name" value="PhoU"/>
    <property type="match status" value="2"/>
</dbReference>
<evidence type="ECO:0000256" key="4">
    <source>
        <dbReference type="ARBA" id="ARBA00022448"/>
    </source>
</evidence>
<feature type="domain" description="PhoU" evidence="8">
    <location>
        <begin position="17"/>
        <end position="101"/>
    </location>
</feature>
<dbReference type="GO" id="GO:0005737">
    <property type="term" value="C:cytoplasm"/>
    <property type="evidence" value="ECO:0007669"/>
    <property type="project" value="UniProtKB-SubCell"/>
</dbReference>
<evidence type="ECO:0000313" key="9">
    <source>
        <dbReference type="EMBL" id="HIZ65093.1"/>
    </source>
</evidence>
<dbReference type="InterPro" id="IPR026022">
    <property type="entry name" value="PhoU_dom"/>
</dbReference>
<dbReference type="PANTHER" id="PTHR42930:SF3">
    <property type="entry name" value="PHOSPHATE-SPECIFIC TRANSPORT SYSTEM ACCESSORY PROTEIN PHOU"/>
    <property type="match status" value="1"/>
</dbReference>
<comment type="similarity">
    <text evidence="2 7">Belongs to the PhoU family.</text>
</comment>
<keyword evidence="6 7" id="KW-0592">Phosphate transport</keyword>
<gene>
    <name evidence="9" type="primary">phoU</name>
    <name evidence="9" type="ORF">H9809_04195</name>
</gene>
<dbReference type="InterPro" id="IPR038078">
    <property type="entry name" value="PhoU-like_sf"/>
</dbReference>
<feature type="domain" description="PhoU" evidence="8">
    <location>
        <begin position="119"/>
        <end position="203"/>
    </location>
</feature>
<evidence type="ECO:0000256" key="3">
    <source>
        <dbReference type="ARBA" id="ARBA00011738"/>
    </source>
</evidence>
<sequence length="217" mass="25036">MRKRFDQQLEELNLELIKMGSLCERGIRKAVDLLMKDEGSTLKDVNIIEEEINQKERDIESLCMKLLLQQQPVARDLRNISSALKMISDMERIGDQAQDIAGMAKFVQVKEIAHKMHIGEMAEATIKMVTQSIDSFVKKDLQAAQAVVEYDDVVDSLFLKVKNELPRLVEKDAQNAEYYIDLIMIAKYFERIGDHAENIAQWVEYSITGVHEDFRQE</sequence>
<reference evidence="9" key="2">
    <citation type="submission" date="2021-04" db="EMBL/GenBank/DDBJ databases">
        <authorList>
            <person name="Gilroy R."/>
        </authorList>
    </citation>
    <scope>NUCLEOTIDE SEQUENCE</scope>
    <source>
        <strain evidence="9">1068</strain>
    </source>
</reference>
<evidence type="ECO:0000256" key="1">
    <source>
        <dbReference type="ARBA" id="ARBA00004496"/>
    </source>
</evidence>
<comment type="function">
    <text evidence="7">Plays a role in the regulation of phosphate uptake.</text>
</comment>
<evidence type="ECO:0000256" key="2">
    <source>
        <dbReference type="ARBA" id="ARBA00008107"/>
    </source>
</evidence>
<organism evidence="9 10">
    <name type="scientific">Candidatus Blautia pullicola</name>
    <dbReference type="NCBI Taxonomy" id="2838498"/>
    <lineage>
        <taxon>Bacteria</taxon>
        <taxon>Bacillati</taxon>
        <taxon>Bacillota</taxon>
        <taxon>Clostridia</taxon>
        <taxon>Lachnospirales</taxon>
        <taxon>Lachnospiraceae</taxon>
        <taxon>Blautia</taxon>
    </lineage>
</organism>
<proteinExistence type="inferred from homology"/>
<dbReference type="NCBIfam" id="TIGR02135">
    <property type="entry name" value="phoU_full"/>
    <property type="match status" value="1"/>
</dbReference>
<comment type="caution">
    <text evidence="9">The sequence shown here is derived from an EMBL/GenBank/DDBJ whole genome shotgun (WGS) entry which is preliminary data.</text>
</comment>